<keyword evidence="1" id="KW-0812">Transmembrane</keyword>
<sequence length="169" mass="18433">MMKNAVYFVALAAILSGSASAFSLQPNGKAASNKPSFELKNALMTAFTAATIATSAFSPLDVQAVDLSGLNFGSSNVVAVKTVREGMYETYEVDIEQKYDNAKSTFKPAKETKSKKGKYTAILSILVVGSFIIPMAQYLWYVKDDSSSDKFFGKEEIPEPEPPKKKGWF</sequence>
<evidence type="ECO:0000256" key="1">
    <source>
        <dbReference type="SAM" id="Phobius"/>
    </source>
</evidence>
<dbReference type="EMBL" id="HBHI01023478">
    <property type="protein sequence ID" value="CAD9689610.1"/>
    <property type="molecule type" value="Transcribed_RNA"/>
</dbReference>
<organism evidence="3">
    <name type="scientific">Eucampia antarctica</name>
    <dbReference type="NCBI Taxonomy" id="49252"/>
    <lineage>
        <taxon>Eukaryota</taxon>
        <taxon>Sar</taxon>
        <taxon>Stramenopiles</taxon>
        <taxon>Ochrophyta</taxon>
        <taxon>Bacillariophyta</taxon>
        <taxon>Mediophyceae</taxon>
        <taxon>Biddulphiophycidae</taxon>
        <taxon>Hemiaulales</taxon>
        <taxon>Hemiaulaceae</taxon>
        <taxon>Eucampia</taxon>
    </lineage>
</organism>
<keyword evidence="2" id="KW-0732">Signal</keyword>
<reference evidence="3" key="1">
    <citation type="submission" date="2021-01" db="EMBL/GenBank/DDBJ databases">
        <authorList>
            <person name="Corre E."/>
            <person name="Pelletier E."/>
            <person name="Niang G."/>
            <person name="Scheremetjew M."/>
            <person name="Finn R."/>
            <person name="Kale V."/>
            <person name="Holt S."/>
            <person name="Cochrane G."/>
            <person name="Meng A."/>
            <person name="Brown T."/>
            <person name="Cohen L."/>
        </authorList>
    </citation>
    <scope>NUCLEOTIDE SEQUENCE</scope>
    <source>
        <strain evidence="3">CCMP1452</strain>
    </source>
</reference>
<feature type="transmembrane region" description="Helical" evidence="1">
    <location>
        <begin position="119"/>
        <end position="141"/>
    </location>
</feature>
<keyword evidence="1" id="KW-0472">Membrane</keyword>
<gene>
    <name evidence="3" type="ORF">EANT1437_LOCUS12069</name>
</gene>
<feature type="chain" id="PRO_5030839776" evidence="2">
    <location>
        <begin position="22"/>
        <end position="169"/>
    </location>
</feature>
<dbReference type="AlphaFoldDB" id="A0A7S2S4W1"/>
<accession>A0A7S2S4W1</accession>
<keyword evidence="1" id="KW-1133">Transmembrane helix</keyword>
<evidence type="ECO:0000256" key="2">
    <source>
        <dbReference type="SAM" id="SignalP"/>
    </source>
</evidence>
<feature type="signal peptide" evidence="2">
    <location>
        <begin position="1"/>
        <end position="21"/>
    </location>
</feature>
<proteinExistence type="predicted"/>
<protein>
    <submittedName>
        <fullName evidence="3">Uncharacterized protein</fullName>
    </submittedName>
</protein>
<evidence type="ECO:0000313" key="3">
    <source>
        <dbReference type="EMBL" id="CAD9689610.1"/>
    </source>
</evidence>
<name>A0A7S2S4W1_9STRA</name>